<keyword evidence="3" id="KW-1185">Reference proteome</keyword>
<dbReference type="Proteomes" id="UP000324629">
    <property type="component" value="Unassembled WGS sequence"/>
</dbReference>
<dbReference type="InterPro" id="IPR016064">
    <property type="entry name" value="NAD/diacylglycerol_kinase_sf"/>
</dbReference>
<name>A0A5J4NIN9_9TREM</name>
<dbReference type="AlphaFoldDB" id="A0A5J4NIN9"/>
<dbReference type="InterPro" id="IPR017438">
    <property type="entry name" value="ATP-NAD_kinase_N"/>
</dbReference>
<dbReference type="InterPro" id="IPR001206">
    <property type="entry name" value="Diacylglycerol_kinase_cat_dom"/>
</dbReference>
<dbReference type="PROSITE" id="PS50146">
    <property type="entry name" value="DAGK"/>
    <property type="match status" value="1"/>
</dbReference>
<dbReference type="GO" id="GO:0016301">
    <property type="term" value="F:kinase activity"/>
    <property type="evidence" value="ECO:0007669"/>
    <property type="project" value="InterPro"/>
</dbReference>
<organism evidence="2 3">
    <name type="scientific">Paragonimus westermani</name>
    <dbReference type="NCBI Taxonomy" id="34504"/>
    <lineage>
        <taxon>Eukaryota</taxon>
        <taxon>Metazoa</taxon>
        <taxon>Spiralia</taxon>
        <taxon>Lophotrochozoa</taxon>
        <taxon>Platyhelminthes</taxon>
        <taxon>Trematoda</taxon>
        <taxon>Digenea</taxon>
        <taxon>Plagiorchiida</taxon>
        <taxon>Troglotremata</taxon>
        <taxon>Troglotrematidae</taxon>
        <taxon>Paragonimus</taxon>
    </lineage>
</organism>
<accession>A0A5J4NIN9</accession>
<feature type="domain" description="DAGKc" evidence="1">
    <location>
        <begin position="20"/>
        <end position="65"/>
    </location>
</feature>
<protein>
    <recommendedName>
        <fullName evidence="1">DAGKc domain-containing protein</fullName>
    </recommendedName>
</protein>
<gene>
    <name evidence="2" type="ORF">DEA37_0006422</name>
</gene>
<evidence type="ECO:0000259" key="1">
    <source>
        <dbReference type="PROSITE" id="PS50146"/>
    </source>
</evidence>
<reference evidence="2 3" key="1">
    <citation type="journal article" date="2019" name="Gigascience">
        <title>Whole-genome sequence of the oriental lung fluke Paragonimus westermani.</title>
        <authorList>
            <person name="Oey H."/>
            <person name="Zakrzewski M."/>
            <person name="Narain K."/>
            <person name="Devi K.R."/>
            <person name="Agatsuma T."/>
            <person name="Nawaratna S."/>
            <person name="Gobert G.N."/>
            <person name="Jones M.K."/>
            <person name="Ragan M.A."/>
            <person name="McManus D.P."/>
            <person name="Krause L."/>
        </authorList>
    </citation>
    <scope>NUCLEOTIDE SEQUENCE [LARGE SCALE GENOMIC DNA]</scope>
    <source>
        <strain evidence="2 3">IND2009</strain>
    </source>
</reference>
<dbReference type="SUPFAM" id="SSF111331">
    <property type="entry name" value="NAD kinase/diacylglycerol kinase-like"/>
    <property type="match status" value="1"/>
</dbReference>
<comment type="caution">
    <text evidence="2">The sequence shown here is derived from an EMBL/GenBank/DDBJ whole genome shotgun (WGS) entry which is preliminary data.</text>
</comment>
<evidence type="ECO:0000313" key="2">
    <source>
        <dbReference type="EMBL" id="KAA3675261.1"/>
    </source>
</evidence>
<proteinExistence type="predicted"/>
<sequence length="65" mass="7213">MPASRTPFTRIWLPSSHGPASQKPYLIFINPRSGPGAAESQFRNTVAPLFSRLGIPYVVIKTRKC</sequence>
<evidence type="ECO:0000313" key="3">
    <source>
        <dbReference type="Proteomes" id="UP000324629"/>
    </source>
</evidence>
<dbReference type="Gene3D" id="3.40.50.10330">
    <property type="entry name" value="Probable inorganic polyphosphate/atp-NAD kinase, domain 1"/>
    <property type="match status" value="1"/>
</dbReference>
<dbReference type="EMBL" id="QNGE01002627">
    <property type="protein sequence ID" value="KAA3675261.1"/>
    <property type="molecule type" value="Genomic_DNA"/>
</dbReference>